<dbReference type="RefSeq" id="WP_007133303.1">
    <property type="nucleotide sequence ID" value="NZ_GL629647.1"/>
</dbReference>
<evidence type="ECO:0000256" key="3">
    <source>
        <dbReference type="ARBA" id="ARBA00023237"/>
    </source>
</evidence>
<comment type="subcellular location">
    <subcellularLocation>
        <location evidence="1">Cell outer membrane</location>
    </subcellularLocation>
</comment>
<dbReference type="InterPro" id="IPR008969">
    <property type="entry name" value="CarboxyPept-like_regulatory"/>
</dbReference>
<dbReference type="STRING" id="888832.HMPREF9420_0009"/>
<proteinExistence type="predicted"/>
<evidence type="ECO:0000256" key="2">
    <source>
        <dbReference type="ARBA" id="ARBA00023136"/>
    </source>
</evidence>
<feature type="signal peptide" evidence="4">
    <location>
        <begin position="1"/>
        <end position="29"/>
    </location>
</feature>
<accession>E6MKJ2</accession>
<dbReference type="SUPFAM" id="SSF56935">
    <property type="entry name" value="Porins"/>
    <property type="match status" value="1"/>
</dbReference>
<feature type="domain" description="Outer membrane protein beta-barrel" evidence="5">
    <location>
        <begin position="385"/>
        <end position="781"/>
    </location>
</feature>
<evidence type="ECO:0000259" key="5">
    <source>
        <dbReference type="Pfam" id="PF14905"/>
    </source>
</evidence>
<dbReference type="InterPro" id="IPR036942">
    <property type="entry name" value="Beta-barrel_TonB_sf"/>
</dbReference>
<dbReference type="AlphaFoldDB" id="E6MKJ2"/>
<evidence type="ECO:0000313" key="7">
    <source>
        <dbReference type="Proteomes" id="UP000003874"/>
    </source>
</evidence>
<dbReference type="Gene3D" id="2.170.130.10">
    <property type="entry name" value="TonB-dependent receptor, plug domain"/>
    <property type="match status" value="1"/>
</dbReference>
<dbReference type="Proteomes" id="UP000003874">
    <property type="component" value="Unassembled WGS sequence"/>
</dbReference>
<dbReference type="PANTHER" id="PTHR40980">
    <property type="entry name" value="PLUG DOMAIN-CONTAINING PROTEIN"/>
    <property type="match status" value="1"/>
</dbReference>
<gene>
    <name evidence="6" type="ORF">HMPREF9420_0009</name>
</gene>
<keyword evidence="7" id="KW-1185">Reference proteome</keyword>
<protein>
    <submittedName>
        <fullName evidence="6">TonB-dependent receptor</fullName>
    </submittedName>
</protein>
<dbReference type="eggNOG" id="COG1629">
    <property type="taxonomic scope" value="Bacteria"/>
</dbReference>
<keyword evidence="2" id="KW-0472">Membrane</keyword>
<organism evidence="6 7">
    <name type="scientific">Segatella salivae DSM 15606</name>
    <dbReference type="NCBI Taxonomy" id="888832"/>
    <lineage>
        <taxon>Bacteria</taxon>
        <taxon>Pseudomonadati</taxon>
        <taxon>Bacteroidota</taxon>
        <taxon>Bacteroidia</taxon>
        <taxon>Bacteroidales</taxon>
        <taxon>Prevotellaceae</taxon>
        <taxon>Segatella</taxon>
    </lineage>
</organism>
<dbReference type="Gene3D" id="2.40.170.20">
    <property type="entry name" value="TonB-dependent receptor, beta-barrel domain"/>
    <property type="match status" value="1"/>
</dbReference>
<dbReference type="InterPro" id="IPR037066">
    <property type="entry name" value="Plug_dom_sf"/>
</dbReference>
<evidence type="ECO:0000313" key="6">
    <source>
        <dbReference type="EMBL" id="EFV05852.1"/>
    </source>
</evidence>
<dbReference type="GO" id="GO:0009279">
    <property type="term" value="C:cell outer membrane"/>
    <property type="evidence" value="ECO:0007669"/>
    <property type="project" value="UniProtKB-SubCell"/>
</dbReference>
<name>E6MKJ2_9BACT</name>
<feature type="chain" id="PRO_5003208186" evidence="4">
    <location>
        <begin position="30"/>
        <end position="801"/>
    </location>
</feature>
<reference evidence="6 7" key="1">
    <citation type="submission" date="2010-12" db="EMBL/GenBank/DDBJ databases">
        <authorList>
            <person name="Muzny D."/>
            <person name="Qin X."/>
            <person name="Deng J."/>
            <person name="Jiang H."/>
            <person name="Liu Y."/>
            <person name="Qu J."/>
            <person name="Song X.-Z."/>
            <person name="Zhang L."/>
            <person name="Thornton R."/>
            <person name="Coyle M."/>
            <person name="Francisco L."/>
            <person name="Jackson L."/>
            <person name="Javaid M."/>
            <person name="Korchina V."/>
            <person name="Kovar C."/>
            <person name="Mata R."/>
            <person name="Mathew T."/>
            <person name="Ngo R."/>
            <person name="Nguyen L."/>
            <person name="Nguyen N."/>
            <person name="Okwuonu G."/>
            <person name="Ongeri F."/>
            <person name="Pham C."/>
            <person name="Simmons D."/>
            <person name="Wilczek-Boney K."/>
            <person name="Hale W."/>
            <person name="Jakkamsetti A."/>
            <person name="Pham P."/>
            <person name="Ruth R."/>
            <person name="San Lucas F."/>
            <person name="Warren J."/>
            <person name="Zhang J."/>
            <person name="Zhao Z."/>
            <person name="Zhou C."/>
            <person name="Zhu D."/>
            <person name="Lee S."/>
            <person name="Bess C."/>
            <person name="Blankenburg K."/>
            <person name="Forbes L."/>
            <person name="Fu Q."/>
            <person name="Gubbala S."/>
            <person name="Hirani K."/>
            <person name="Jayaseelan J.C."/>
            <person name="Lara F."/>
            <person name="Munidasa M."/>
            <person name="Palculict T."/>
            <person name="Patil S."/>
            <person name="Pu L.-L."/>
            <person name="Saada N."/>
            <person name="Tang L."/>
            <person name="Weissenberger G."/>
            <person name="Zhu Y."/>
            <person name="Hemphill L."/>
            <person name="Shang Y."/>
            <person name="Youmans B."/>
            <person name="Ayvaz T."/>
            <person name="Ross M."/>
            <person name="Santibanez J."/>
            <person name="Aqrawi P."/>
            <person name="Gross S."/>
            <person name="Joshi V."/>
            <person name="Fowler G."/>
            <person name="Nazareth L."/>
            <person name="Reid J."/>
            <person name="Worley K."/>
            <person name="Petrosino J."/>
            <person name="Highlander S."/>
            <person name="Gibbs R."/>
        </authorList>
    </citation>
    <scope>NUCLEOTIDE SEQUENCE [LARGE SCALE GENOMIC DNA]</scope>
    <source>
        <strain evidence="6 7">DSM 15606</strain>
    </source>
</reference>
<dbReference type="InterPro" id="IPR041700">
    <property type="entry name" value="OMP_b-brl_3"/>
</dbReference>
<keyword evidence="4" id="KW-0732">Signal</keyword>
<sequence length="801" mass="91640">MMKPKRWNKAQKSLLLLYLMVGYALSVSAQNIVNGRVIDEHNQGAEAAIVMLFTQPDSILSATTLTDSKGMFSLQPRKGTFLLCVRMLGYKEIKREITIHEDMDIPDLQLEPDDIILKNVVITARKSQPMISSSNGKTQINVAQTYLTDIGDALDVLKHSPGISVNNKGDISLSSLGGTAIYVNGKKLMLQGEELSAYLRTLPSSRISKIEISPNPNAYYGTEGAGGIINIILKTTEKSGIFLTTSHSIAYWENVKQNSDITLSYNTNKWQLGLNYNHSIGHHAMDYGYEKIQNGDKSLSETKDTDKRNTYSTGFDFTWQPNLKNKLSLNSTMNLLVGPGLTETTTGVYQGTSVLDCILKARNEYLKQKTIRYSNSANYLYQPSEKKQLALSADWTHFDGKAQCEQPNTYFSPTNTLIRSDLFYSQPDKDIDIYALLADYKCNPNAQSEWLMGIKTSLIKSNNTFLFKRNETIDLQRSNKFEYNEHNIEGYTQYTHTWNKLEFSAGLRIEYMYTFNKLSAYSNHKIEENNRKELRLFPNMAVSYTINDKNKLALLYSRRQDKPRYEDLNPFEYLLDELSYWKGNPFLKPQISNKITLNYTRKSLSFNLYYNKLNDYFASLTDAFESNKTIMTTKNIGTQQQIGLEATFSKHLNSWWNFSTNIGIYYFVNKLDYENYKQEYKRPSCSFSANSNILLPWGINFELSGRYYSKRQGGSYEVSMSTGSIDLGLNKSWSDGCVRLSILMTDVLHTERWDSYGVKNALNLSSWGYGESRKIILRLSYSFGKQKLNKVEKSIKELDRL</sequence>
<comment type="caution">
    <text evidence="6">The sequence shown here is derived from an EMBL/GenBank/DDBJ whole genome shotgun (WGS) entry which is preliminary data.</text>
</comment>
<dbReference type="Pfam" id="PF14905">
    <property type="entry name" value="OMP_b-brl_3"/>
    <property type="match status" value="1"/>
</dbReference>
<dbReference type="HOGENOM" id="CLU_017617_1_0_10"/>
<evidence type="ECO:0000256" key="4">
    <source>
        <dbReference type="SAM" id="SignalP"/>
    </source>
</evidence>
<dbReference type="EMBL" id="AEQO01000001">
    <property type="protein sequence ID" value="EFV05852.1"/>
    <property type="molecule type" value="Genomic_DNA"/>
</dbReference>
<dbReference type="Pfam" id="PF13715">
    <property type="entry name" value="CarbopepD_reg_2"/>
    <property type="match status" value="1"/>
</dbReference>
<keyword evidence="6" id="KW-0675">Receptor</keyword>
<evidence type="ECO:0000256" key="1">
    <source>
        <dbReference type="ARBA" id="ARBA00004442"/>
    </source>
</evidence>
<keyword evidence="3" id="KW-0998">Cell outer membrane</keyword>
<dbReference type="SUPFAM" id="SSF49464">
    <property type="entry name" value="Carboxypeptidase regulatory domain-like"/>
    <property type="match status" value="1"/>
</dbReference>
<dbReference type="PANTHER" id="PTHR40980:SF4">
    <property type="entry name" value="TONB-DEPENDENT RECEPTOR-LIKE BETA-BARREL DOMAIN-CONTAINING PROTEIN"/>
    <property type="match status" value="1"/>
</dbReference>